<sequence length="46" mass="5166">MVEKKIDPVVKLPPEMKSRLMDATADIERAEHGLDVMAKLGMDVKE</sequence>
<protein>
    <submittedName>
        <fullName evidence="1">Uncharacterized protein</fullName>
    </submittedName>
</protein>
<dbReference type="AlphaFoldDB" id="X0V6B2"/>
<evidence type="ECO:0000313" key="1">
    <source>
        <dbReference type="EMBL" id="GAF96185.1"/>
    </source>
</evidence>
<accession>X0V6B2</accession>
<name>X0V6B2_9ZZZZ</name>
<gene>
    <name evidence="1" type="ORF">S01H1_26326</name>
</gene>
<organism evidence="1">
    <name type="scientific">marine sediment metagenome</name>
    <dbReference type="NCBI Taxonomy" id="412755"/>
    <lineage>
        <taxon>unclassified sequences</taxon>
        <taxon>metagenomes</taxon>
        <taxon>ecological metagenomes</taxon>
    </lineage>
</organism>
<dbReference type="EMBL" id="BARS01015951">
    <property type="protein sequence ID" value="GAF96185.1"/>
    <property type="molecule type" value="Genomic_DNA"/>
</dbReference>
<proteinExistence type="predicted"/>
<feature type="non-terminal residue" evidence="1">
    <location>
        <position position="46"/>
    </location>
</feature>
<comment type="caution">
    <text evidence="1">The sequence shown here is derived from an EMBL/GenBank/DDBJ whole genome shotgun (WGS) entry which is preliminary data.</text>
</comment>
<reference evidence="1" key="1">
    <citation type="journal article" date="2014" name="Front. Microbiol.">
        <title>High frequency of phylogenetically diverse reductive dehalogenase-homologous genes in deep subseafloor sedimentary metagenomes.</title>
        <authorList>
            <person name="Kawai M."/>
            <person name="Futagami T."/>
            <person name="Toyoda A."/>
            <person name="Takaki Y."/>
            <person name="Nishi S."/>
            <person name="Hori S."/>
            <person name="Arai W."/>
            <person name="Tsubouchi T."/>
            <person name="Morono Y."/>
            <person name="Uchiyama I."/>
            <person name="Ito T."/>
            <person name="Fujiyama A."/>
            <person name="Inagaki F."/>
            <person name="Takami H."/>
        </authorList>
    </citation>
    <scope>NUCLEOTIDE SEQUENCE</scope>
    <source>
        <strain evidence="1">Expedition CK06-06</strain>
    </source>
</reference>